<dbReference type="InterPro" id="IPR005335">
    <property type="entry name" value="Terminase_ssu"/>
</dbReference>
<dbReference type="EMBL" id="LR796136">
    <property type="protein sequence ID" value="CAB4120948.1"/>
    <property type="molecule type" value="Genomic_DNA"/>
</dbReference>
<reference evidence="1" key="1">
    <citation type="submission" date="2020-04" db="EMBL/GenBank/DDBJ databases">
        <authorList>
            <person name="Chiriac C."/>
            <person name="Salcher M."/>
            <person name="Ghai R."/>
            <person name="Kavagutti S V."/>
        </authorList>
    </citation>
    <scope>NUCLEOTIDE SEQUENCE</scope>
</reference>
<evidence type="ECO:0000313" key="1">
    <source>
        <dbReference type="EMBL" id="CAB4120948.1"/>
    </source>
</evidence>
<sequence>MTLAVSKAGLTDQQAAFVTNYLQSANASEAALKAGYRHREAGYSVLRGQAVQKALHDARARLISTEGATIAYQTLIDLMRPANPANVRLGAAKYIMDAAGHGAKDAPGDVKSLTEMSADELVATIAKLDQAMAAKADAAIPTTRAVIEG</sequence>
<accession>A0A6J5KG70</accession>
<dbReference type="EMBL" id="LR798189">
    <property type="protein sequence ID" value="CAB5079008.1"/>
    <property type="molecule type" value="Genomic_DNA"/>
</dbReference>
<proteinExistence type="predicted"/>
<name>A0A6J5KG70_9CAUD</name>
<dbReference type="Gene3D" id="1.10.10.1400">
    <property type="entry name" value="Terminase, small subunit, N-terminal DNA-binding domain, HTH motif"/>
    <property type="match status" value="1"/>
</dbReference>
<organism evidence="1">
    <name type="scientific">uncultured Caudovirales phage</name>
    <dbReference type="NCBI Taxonomy" id="2100421"/>
    <lineage>
        <taxon>Viruses</taxon>
        <taxon>Duplodnaviria</taxon>
        <taxon>Heunggongvirae</taxon>
        <taxon>Uroviricota</taxon>
        <taxon>Caudoviricetes</taxon>
        <taxon>Peduoviridae</taxon>
        <taxon>Maltschvirus</taxon>
        <taxon>Maltschvirus maltsch</taxon>
    </lineage>
</organism>
<dbReference type="EMBL" id="LR797822">
    <property type="protein sequence ID" value="CAB4241297.1"/>
    <property type="molecule type" value="Genomic_DNA"/>
</dbReference>
<protein>
    <submittedName>
        <fullName evidence="1">Terminase small subunit</fullName>
    </submittedName>
</protein>
<evidence type="ECO:0000313" key="3">
    <source>
        <dbReference type="EMBL" id="CAB5079008.1"/>
    </source>
</evidence>
<dbReference type="Pfam" id="PF03592">
    <property type="entry name" value="Terminase_2"/>
    <property type="match status" value="1"/>
</dbReference>
<dbReference type="InterPro" id="IPR038713">
    <property type="entry name" value="Terminase_Gp1_N_sf"/>
</dbReference>
<evidence type="ECO:0000313" key="2">
    <source>
        <dbReference type="EMBL" id="CAB4241297.1"/>
    </source>
</evidence>
<dbReference type="GO" id="GO:0051276">
    <property type="term" value="P:chromosome organization"/>
    <property type="evidence" value="ECO:0007669"/>
    <property type="project" value="InterPro"/>
</dbReference>
<gene>
    <name evidence="3" type="ORF">UFOVP145_49</name>
    <name evidence="1" type="ORF">UFOVP4_25</name>
    <name evidence="2" type="ORF">UFOVP64_35</name>
</gene>